<name>A0A0B5ERR0_STRA4</name>
<keyword evidence="3" id="KW-1185">Reference proteome</keyword>
<dbReference type="KEGG" id="sals:SLNWT_5132"/>
<protein>
    <recommendedName>
        <fullName evidence="4">Acyl-CoA carboxylase subunit epsilon</fullName>
    </recommendedName>
</protein>
<dbReference type="EMBL" id="CP010519">
    <property type="protein sequence ID" value="AJE85508.1"/>
    <property type="molecule type" value="Genomic_DNA"/>
</dbReference>
<evidence type="ECO:0000313" key="2">
    <source>
        <dbReference type="EMBL" id="AJE85508.1"/>
    </source>
</evidence>
<evidence type="ECO:0008006" key="4">
    <source>
        <dbReference type="Google" id="ProtNLM"/>
    </source>
</evidence>
<accession>A0A0B5ERR0</accession>
<feature type="region of interest" description="Disordered" evidence="1">
    <location>
        <begin position="1"/>
        <end position="23"/>
    </location>
</feature>
<dbReference type="Pfam" id="PF13822">
    <property type="entry name" value="ACC_epsilon"/>
    <property type="match status" value="1"/>
</dbReference>
<dbReference type="AlphaFoldDB" id="A0A0B5ERR0"/>
<dbReference type="GO" id="GO:0004658">
    <property type="term" value="F:propionyl-CoA carboxylase activity"/>
    <property type="evidence" value="ECO:0007669"/>
    <property type="project" value="InterPro"/>
</dbReference>
<evidence type="ECO:0000313" key="3">
    <source>
        <dbReference type="Proteomes" id="UP000031523"/>
    </source>
</evidence>
<proteinExistence type="predicted"/>
<sequence>MSERNTGAAGEPESGEGGRETPCRQLLRVVRGNPAPEELAVLSALLFARLSAPEAQAAGPLGRAVAGWRRPERGSMFDGPRTWRGTGSAAHPTGGR</sequence>
<dbReference type="InterPro" id="IPR032716">
    <property type="entry name" value="ACC_epsilon"/>
</dbReference>
<evidence type="ECO:0000256" key="1">
    <source>
        <dbReference type="SAM" id="MobiDB-lite"/>
    </source>
</evidence>
<dbReference type="Proteomes" id="UP000031523">
    <property type="component" value="Chromosome"/>
</dbReference>
<feature type="region of interest" description="Disordered" evidence="1">
    <location>
        <begin position="71"/>
        <end position="96"/>
    </location>
</feature>
<organism evidence="2 3">
    <name type="scientific">Streptomyces albus (strain ATCC 21838 / DSM 41398 / FERM P-419 / JCM 4703 / NBRC 107858)</name>
    <dbReference type="NCBI Taxonomy" id="1081613"/>
    <lineage>
        <taxon>Bacteria</taxon>
        <taxon>Bacillati</taxon>
        <taxon>Actinomycetota</taxon>
        <taxon>Actinomycetes</taxon>
        <taxon>Kitasatosporales</taxon>
        <taxon>Streptomycetaceae</taxon>
        <taxon>Streptomyces</taxon>
    </lineage>
</organism>
<dbReference type="GO" id="GO:0003989">
    <property type="term" value="F:acetyl-CoA carboxylase activity"/>
    <property type="evidence" value="ECO:0007669"/>
    <property type="project" value="InterPro"/>
</dbReference>
<gene>
    <name evidence="2" type="ORF">SLNWT_5132</name>
</gene>
<feature type="compositionally biased region" description="Low complexity" evidence="1">
    <location>
        <begin position="1"/>
        <end position="12"/>
    </location>
</feature>
<reference evidence="2 3" key="1">
    <citation type="submission" date="2015-01" db="EMBL/GenBank/DDBJ databases">
        <title>Enhanced salinomycin production by adjusting the supply of polyketide extender units in Streptomyce albus DSM 41398.</title>
        <authorList>
            <person name="Lu C."/>
        </authorList>
    </citation>
    <scope>NUCLEOTIDE SEQUENCE [LARGE SCALE GENOMIC DNA]</scope>
    <source>
        <strain evidence="3">ATCC 21838 / DSM 41398 / FERM P-419 / JCM 4703 / NBRC 107858</strain>
    </source>
</reference>